<dbReference type="EMBL" id="JAUJEB010000008">
    <property type="protein sequence ID" value="MDN5216140.1"/>
    <property type="molecule type" value="Genomic_DNA"/>
</dbReference>
<dbReference type="PIRSF" id="PIRSF037663">
    <property type="entry name" value="Acetyltransf_GNAT_prd"/>
    <property type="match status" value="1"/>
</dbReference>
<organism evidence="4 5">
    <name type="scientific">Agaribacillus aureus</name>
    <dbReference type="NCBI Taxonomy" id="3051825"/>
    <lineage>
        <taxon>Bacteria</taxon>
        <taxon>Pseudomonadati</taxon>
        <taxon>Bacteroidota</taxon>
        <taxon>Cytophagia</taxon>
        <taxon>Cytophagales</taxon>
        <taxon>Splendidivirgaceae</taxon>
        <taxon>Agaribacillus</taxon>
    </lineage>
</organism>
<dbReference type="InterPro" id="IPR017255">
    <property type="entry name" value="AcTrfase_GNAT_prd"/>
</dbReference>
<evidence type="ECO:0000256" key="2">
    <source>
        <dbReference type="ARBA" id="ARBA00023315"/>
    </source>
</evidence>
<dbReference type="PANTHER" id="PTHR10545:SF29">
    <property type="entry name" value="GH14572P-RELATED"/>
    <property type="match status" value="1"/>
</dbReference>
<dbReference type="CDD" id="cd04301">
    <property type="entry name" value="NAT_SF"/>
    <property type="match status" value="1"/>
</dbReference>
<dbReference type="PANTHER" id="PTHR10545">
    <property type="entry name" value="DIAMINE N-ACETYLTRANSFERASE"/>
    <property type="match status" value="1"/>
</dbReference>
<protein>
    <submittedName>
        <fullName evidence="4">GNAT family N-acetyltransferase</fullName>
    </submittedName>
</protein>
<dbReference type="SUPFAM" id="SSF55729">
    <property type="entry name" value="Acyl-CoA N-acyltransferases (Nat)"/>
    <property type="match status" value="1"/>
</dbReference>
<dbReference type="Proteomes" id="UP001172083">
    <property type="component" value="Unassembled WGS sequence"/>
</dbReference>
<dbReference type="PROSITE" id="PS51186">
    <property type="entry name" value="GNAT"/>
    <property type="match status" value="1"/>
</dbReference>
<evidence type="ECO:0000313" key="5">
    <source>
        <dbReference type="Proteomes" id="UP001172083"/>
    </source>
</evidence>
<dbReference type="InterPro" id="IPR000182">
    <property type="entry name" value="GNAT_dom"/>
</dbReference>
<dbReference type="Gene3D" id="3.40.630.30">
    <property type="match status" value="1"/>
</dbReference>
<dbReference type="InterPro" id="IPR016181">
    <property type="entry name" value="Acyl_CoA_acyltransferase"/>
</dbReference>
<evidence type="ECO:0000259" key="3">
    <source>
        <dbReference type="PROSITE" id="PS51186"/>
    </source>
</evidence>
<comment type="caution">
    <text evidence="4">The sequence shown here is derived from an EMBL/GenBank/DDBJ whole genome shotgun (WGS) entry which is preliminary data.</text>
</comment>
<keyword evidence="2" id="KW-0012">Acyltransferase</keyword>
<evidence type="ECO:0000256" key="1">
    <source>
        <dbReference type="ARBA" id="ARBA00022679"/>
    </source>
</evidence>
<dbReference type="InterPro" id="IPR051016">
    <property type="entry name" value="Diverse_Substrate_AcTransf"/>
</dbReference>
<feature type="domain" description="N-acetyltransferase" evidence="3">
    <location>
        <begin position="3"/>
        <end position="147"/>
    </location>
</feature>
<name>A0ABT8LHD0_9BACT</name>
<evidence type="ECO:0000313" key="4">
    <source>
        <dbReference type="EMBL" id="MDN5216140.1"/>
    </source>
</evidence>
<keyword evidence="1" id="KW-0808">Transferase</keyword>
<dbReference type="RefSeq" id="WP_346761478.1">
    <property type="nucleotide sequence ID" value="NZ_JAUJEB010000008.1"/>
</dbReference>
<dbReference type="Pfam" id="PF00583">
    <property type="entry name" value="Acetyltransf_1"/>
    <property type="match status" value="1"/>
</dbReference>
<proteinExistence type="predicted"/>
<gene>
    <name evidence="4" type="ORF">QQ020_29000</name>
</gene>
<sequence>MNIQIRPVKEGDFADIVELFKEFALFEKHPEKMTNSVEQMLKEKEYFHCFLAETPKNEIIGYVTYFFSYHTWTGKSLYMDDLYVKADFRNQGIGKRLLDAVIGYARHEKCNKVRWQVSNWNKKAQEFYKKIGAEIDDVELNCDLPLK</sequence>
<reference evidence="4" key="1">
    <citation type="submission" date="2023-06" db="EMBL/GenBank/DDBJ databases">
        <title>Genomic of Agaribacillus aureum.</title>
        <authorList>
            <person name="Wang G."/>
        </authorList>
    </citation>
    <scope>NUCLEOTIDE SEQUENCE</scope>
    <source>
        <strain evidence="4">BMA12</strain>
    </source>
</reference>
<accession>A0ABT8LHD0</accession>
<keyword evidence="5" id="KW-1185">Reference proteome</keyword>